<organism evidence="10 11">
    <name type="scientific">Inmirania thermothiophila</name>
    <dbReference type="NCBI Taxonomy" id="1750597"/>
    <lineage>
        <taxon>Bacteria</taxon>
        <taxon>Pseudomonadati</taxon>
        <taxon>Pseudomonadota</taxon>
        <taxon>Gammaproteobacteria</taxon>
        <taxon>Chromatiales</taxon>
        <taxon>Ectothiorhodospiraceae</taxon>
        <taxon>Inmirania</taxon>
    </lineage>
</organism>
<evidence type="ECO:0000256" key="5">
    <source>
        <dbReference type="ARBA" id="ARBA00022692"/>
    </source>
</evidence>
<feature type="transmembrane region" description="Helical" evidence="8">
    <location>
        <begin position="165"/>
        <end position="188"/>
    </location>
</feature>
<dbReference type="InterPro" id="IPR050297">
    <property type="entry name" value="LipidA_mod_glycosyltrf_83"/>
</dbReference>
<dbReference type="Proteomes" id="UP000276634">
    <property type="component" value="Unassembled WGS sequence"/>
</dbReference>
<keyword evidence="11" id="KW-1185">Reference proteome</keyword>
<gene>
    <name evidence="10" type="ORF">EDC57_0787</name>
</gene>
<evidence type="ECO:0000259" key="9">
    <source>
        <dbReference type="Pfam" id="PF13231"/>
    </source>
</evidence>
<dbReference type="GO" id="GO:0016763">
    <property type="term" value="F:pentosyltransferase activity"/>
    <property type="evidence" value="ECO:0007669"/>
    <property type="project" value="TreeGrafter"/>
</dbReference>
<feature type="domain" description="Glycosyltransferase RgtA/B/C/D-like" evidence="9">
    <location>
        <begin position="62"/>
        <end position="210"/>
    </location>
</feature>
<keyword evidence="6 8" id="KW-1133">Transmembrane helix</keyword>
<protein>
    <submittedName>
        <fullName evidence="10">4-amino-4-deoxy-L-arabinose transferase-like glycosyltransferase</fullName>
    </submittedName>
</protein>
<dbReference type="OrthoDB" id="9775035at2"/>
<evidence type="ECO:0000256" key="3">
    <source>
        <dbReference type="ARBA" id="ARBA00022676"/>
    </source>
</evidence>
<dbReference type="PANTHER" id="PTHR33908:SF3">
    <property type="entry name" value="UNDECAPRENYL PHOSPHATE-ALPHA-4-AMINO-4-DEOXY-L-ARABINOSE ARABINOSYL TRANSFERASE"/>
    <property type="match status" value="1"/>
</dbReference>
<evidence type="ECO:0000256" key="4">
    <source>
        <dbReference type="ARBA" id="ARBA00022679"/>
    </source>
</evidence>
<evidence type="ECO:0000256" key="1">
    <source>
        <dbReference type="ARBA" id="ARBA00004651"/>
    </source>
</evidence>
<comment type="caution">
    <text evidence="10">The sequence shown here is derived from an EMBL/GenBank/DDBJ whole genome shotgun (WGS) entry which is preliminary data.</text>
</comment>
<sequence length="554" mass="60778">MARAWNRERLGLLLLGLVVIGAGLGLRDPWPPDEPRFALVAKEMVESGQWLFPTRGGFYYADKPPLYFWLMALAYRLTGELRLAFLLPSLAAGLGTLLLVHDLGRRLWGRRAGRWAAMALLVSVQFPLQARSAQIDATLAFWTTLGLYGLARHLLLGPAWRWWRIGWAAMGFGVITKGVGFLPALALIPWGWAAARGWRRIARPQGGWLAWAGGPAWMLAAVGAWLVPMLLAVAASGDPALAAYRDEILFRQTADRYLEGHGGHVAPWWYLLVQVVPWAWLPLTAALPWLVPAWWRRLRRRDGRHLVLLGWVVLVLAFFSLAAGKRGVYILPALPALALAAAPLVPGLVRRVAVQRTAWAVLAGLGALFAGLLAWLHLVPGALDAVRTREHLDPTPPLAAFAALAAAALALGPRRGVAALAGFLLALWPAYGLVGYPALDPGRSTRPFMAEIGRRIGPRAELGLTWWKEQMVLLADRPVHAVRWRGRAPREVLAEAVRWQEVAPGRWLVVPEDRLAPCFDPARTVDLGLRHGVHWHLVGSEAATGRCRGGEVPG</sequence>
<evidence type="ECO:0000256" key="8">
    <source>
        <dbReference type="SAM" id="Phobius"/>
    </source>
</evidence>
<dbReference type="GO" id="GO:0009103">
    <property type="term" value="P:lipopolysaccharide biosynthetic process"/>
    <property type="evidence" value="ECO:0007669"/>
    <property type="project" value="TreeGrafter"/>
</dbReference>
<evidence type="ECO:0000256" key="2">
    <source>
        <dbReference type="ARBA" id="ARBA00022475"/>
    </source>
</evidence>
<keyword evidence="5 8" id="KW-0812">Transmembrane</keyword>
<feature type="transmembrane region" description="Helical" evidence="8">
    <location>
        <begin position="361"/>
        <end position="383"/>
    </location>
</feature>
<dbReference type="GO" id="GO:0005886">
    <property type="term" value="C:plasma membrane"/>
    <property type="evidence" value="ECO:0007669"/>
    <property type="project" value="UniProtKB-SubCell"/>
</dbReference>
<dbReference type="EMBL" id="RJVI01000001">
    <property type="protein sequence ID" value="ROR34878.1"/>
    <property type="molecule type" value="Genomic_DNA"/>
</dbReference>
<feature type="transmembrane region" description="Helical" evidence="8">
    <location>
        <begin position="395"/>
        <end position="412"/>
    </location>
</feature>
<dbReference type="AlphaFoldDB" id="A0A3N1Y8Q7"/>
<keyword evidence="4 10" id="KW-0808">Transferase</keyword>
<accession>A0A3N1Y8Q7</accession>
<reference evidence="10 11" key="1">
    <citation type="submission" date="2018-11" db="EMBL/GenBank/DDBJ databases">
        <title>Genomic Encyclopedia of Type Strains, Phase IV (KMG-IV): sequencing the most valuable type-strain genomes for metagenomic binning, comparative biology and taxonomic classification.</title>
        <authorList>
            <person name="Goeker M."/>
        </authorList>
    </citation>
    <scope>NUCLEOTIDE SEQUENCE [LARGE SCALE GENOMIC DNA]</scope>
    <source>
        <strain evidence="10 11">DSM 100275</strain>
    </source>
</reference>
<comment type="subcellular location">
    <subcellularLocation>
        <location evidence="1">Cell membrane</location>
        <topology evidence="1">Multi-pass membrane protein</topology>
    </subcellularLocation>
</comment>
<feature type="transmembrane region" description="Helical" evidence="8">
    <location>
        <begin position="81"/>
        <end position="100"/>
    </location>
</feature>
<dbReference type="GO" id="GO:0010041">
    <property type="term" value="P:response to iron(III) ion"/>
    <property type="evidence" value="ECO:0007669"/>
    <property type="project" value="TreeGrafter"/>
</dbReference>
<proteinExistence type="predicted"/>
<keyword evidence="7 8" id="KW-0472">Membrane</keyword>
<dbReference type="Pfam" id="PF13231">
    <property type="entry name" value="PMT_2"/>
    <property type="match status" value="1"/>
</dbReference>
<feature type="transmembrane region" description="Helical" evidence="8">
    <location>
        <begin position="329"/>
        <end position="349"/>
    </location>
</feature>
<dbReference type="PANTHER" id="PTHR33908">
    <property type="entry name" value="MANNOSYLTRANSFERASE YKCB-RELATED"/>
    <property type="match status" value="1"/>
</dbReference>
<evidence type="ECO:0000256" key="6">
    <source>
        <dbReference type="ARBA" id="ARBA00022989"/>
    </source>
</evidence>
<feature type="transmembrane region" description="Helical" evidence="8">
    <location>
        <begin position="306"/>
        <end position="323"/>
    </location>
</feature>
<feature type="transmembrane region" description="Helical" evidence="8">
    <location>
        <begin position="268"/>
        <end position="294"/>
    </location>
</feature>
<keyword evidence="2" id="KW-1003">Cell membrane</keyword>
<evidence type="ECO:0000256" key="7">
    <source>
        <dbReference type="ARBA" id="ARBA00023136"/>
    </source>
</evidence>
<keyword evidence="3" id="KW-0328">Glycosyltransferase</keyword>
<dbReference type="RefSeq" id="WP_123400413.1">
    <property type="nucleotide sequence ID" value="NZ_RJVI01000001.1"/>
</dbReference>
<name>A0A3N1Y8Q7_9GAMM</name>
<dbReference type="InterPro" id="IPR038731">
    <property type="entry name" value="RgtA/B/C-like"/>
</dbReference>
<evidence type="ECO:0000313" key="11">
    <source>
        <dbReference type="Proteomes" id="UP000276634"/>
    </source>
</evidence>
<evidence type="ECO:0000313" key="10">
    <source>
        <dbReference type="EMBL" id="ROR34878.1"/>
    </source>
</evidence>
<feature type="transmembrane region" description="Helical" evidence="8">
    <location>
        <begin position="208"/>
        <end position="235"/>
    </location>
</feature>
<feature type="transmembrane region" description="Helical" evidence="8">
    <location>
        <begin position="419"/>
        <end position="439"/>
    </location>
</feature>